<dbReference type="PROSITE" id="PS50048">
    <property type="entry name" value="ZN2_CY6_FUNGAL_2"/>
    <property type="match status" value="1"/>
</dbReference>
<dbReference type="InterPro" id="IPR001138">
    <property type="entry name" value="Zn2Cys6_DnaBD"/>
</dbReference>
<dbReference type="SUPFAM" id="SSF57701">
    <property type="entry name" value="Zn2/Cys6 DNA-binding domain"/>
    <property type="match status" value="1"/>
</dbReference>
<dbReference type="Proteomes" id="UP001492380">
    <property type="component" value="Unassembled WGS sequence"/>
</dbReference>
<sequence>MTDGRPRKLQRASRACDFCHKRSIKCKPSDVDSQRCQNCVDFDIACTYTRPWRRARGPATAPAAAGASGSNPSPEANGYRKSSTQYSHSTQNTQGSQSDRHQSPGLRPESQAQPAETQQAIRPEVAHTYRTTRGKPEDRHLTAYTNDPLGEAWKAFALASHSTIVAFAELYFITIYPIYPLFHRKTFLEKVRRRDYLNERGFYASTMAACALVAARARDGALLPGTENLVPEGDMPPETFYAAAKDSIPKDFTSATGMHYLRACALIAVASIQFSKIDAMHEYLGRYHTLVALQRFYDEAHWPKDITVIEREERRRLFWSTYTLDVYSAIVWNGQLHSREAHVHVGYPTEADDDHLEEAPVGLQDPQCWMHGWNFTIDIYRVMEHATNRLRSHRNVNMSLRPVQTFFTPESFSAAGLLQSVFEMCNQLPPAFKEIRPITGDQKKDIFGFQAANAQATVQLLRMVLFSIEDTPDVEQKCNVAAELLAVFQSVPVAYLKAISTPLIYHLAGIGTILGSVIETALSETSYQRVRSMLLSMADLLESLESGLTRNHSTSRGLRLQVDRIDEYMRVQRAQLAPSFQNTIADITGAVPPPRQPFLPSNGIENMAPRSQIQLPPELLEDWPWAGDFYQQDYGPFPFGFD</sequence>
<feature type="compositionally biased region" description="Low complexity" evidence="3">
    <location>
        <begin position="57"/>
        <end position="76"/>
    </location>
</feature>
<dbReference type="PANTHER" id="PTHR46910">
    <property type="entry name" value="TRANSCRIPTION FACTOR PDR1"/>
    <property type="match status" value="1"/>
</dbReference>
<organism evidence="5 6">
    <name type="scientific">Phyllosticta capitalensis</name>
    <dbReference type="NCBI Taxonomy" id="121624"/>
    <lineage>
        <taxon>Eukaryota</taxon>
        <taxon>Fungi</taxon>
        <taxon>Dikarya</taxon>
        <taxon>Ascomycota</taxon>
        <taxon>Pezizomycotina</taxon>
        <taxon>Dothideomycetes</taxon>
        <taxon>Dothideomycetes incertae sedis</taxon>
        <taxon>Botryosphaeriales</taxon>
        <taxon>Phyllostictaceae</taxon>
        <taxon>Phyllosticta</taxon>
    </lineage>
</organism>
<feature type="compositionally biased region" description="Polar residues" evidence="3">
    <location>
        <begin position="80"/>
        <end position="97"/>
    </location>
</feature>
<evidence type="ECO:0000256" key="1">
    <source>
        <dbReference type="ARBA" id="ARBA00022723"/>
    </source>
</evidence>
<feature type="compositionally biased region" description="Polar residues" evidence="3">
    <location>
        <begin position="110"/>
        <end position="120"/>
    </location>
</feature>
<keyword evidence="2" id="KW-0539">Nucleus</keyword>
<dbReference type="InterPro" id="IPR050987">
    <property type="entry name" value="AtrR-like"/>
</dbReference>
<feature type="region of interest" description="Disordered" evidence="3">
    <location>
        <begin position="55"/>
        <end position="140"/>
    </location>
</feature>
<evidence type="ECO:0000256" key="3">
    <source>
        <dbReference type="SAM" id="MobiDB-lite"/>
    </source>
</evidence>
<evidence type="ECO:0000313" key="6">
    <source>
        <dbReference type="Proteomes" id="UP001492380"/>
    </source>
</evidence>
<dbReference type="CDD" id="cd12148">
    <property type="entry name" value="fungal_TF_MHR"/>
    <property type="match status" value="1"/>
</dbReference>
<protein>
    <recommendedName>
        <fullName evidence="4">Zn(2)-C6 fungal-type domain-containing protein</fullName>
    </recommendedName>
</protein>
<feature type="domain" description="Zn(2)-C6 fungal-type" evidence="4">
    <location>
        <begin position="15"/>
        <end position="48"/>
    </location>
</feature>
<accession>A0ABR1Z4P3</accession>
<evidence type="ECO:0000313" key="5">
    <source>
        <dbReference type="EMBL" id="KAK8247381.1"/>
    </source>
</evidence>
<evidence type="ECO:0000259" key="4">
    <source>
        <dbReference type="PROSITE" id="PS50048"/>
    </source>
</evidence>
<dbReference type="InterPro" id="IPR036864">
    <property type="entry name" value="Zn2-C6_fun-type_DNA-bd_sf"/>
</dbReference>
<evidence type="ECO:0000256" key="2">
    <source>
        <dbReference type="ARBA" id="ARBA00023242"/>
    </source>
</evidence>
<comment type="caution">
    <text evidence="5">The sequence shown here is derived from an EMBL/GenBank/DDBJ whole genome shotgun (WGS) entry which is preliminary data.</text>
</comment>
<dbReference type="CDD" id="cd00067">
    <property type="entry name" value="GAL4"/>
    <property type="match status" value="1"/>
</dbReference>
<dbReference type="Pfam" id="PF04082">
    <property type="entry name" value="Fungal_trans"/>
    <property type="match status" value="1"/>
</dbReference>
<dbReference type="Gene3D" id="4.10.240.10">
    <property type="entry name" value="Zn(2)-C6 fungal-type DNA-binding domain"/>
    <property type="match status" value="1"/>
</dbReference>
<dbReference type="PANTHER" id="PTHR46910:SF18">
    <property type="entry name" value="ZN(II)2CYS6 TRANSCRIPTION FACTOR (EUROFUNG)"/>
    <property type="match status" value="1"/>
</dbReference>
<gene>
    <name evidence="5" type="ORF">HDK90DRAFT_507049</name>
</gene>
<dbReference type="InterPro" id="IPR007219">
    <property type="entry name" value="XnlR_reg_dom"/>
</dbReference>
<name>A0ABR1Z4P3_9PEZI</name>
<dbReference type="EMBL" id="JBBWRZ010000001">
    <property type="protein sequence ID" value="KAK8247381.1"/>
    <property type="molecule type" value="Genomic_DNA"/>
</dbReference>
<dbReference type="SMART" id="SM00066">
    <property type="entry name" value="GAL4"/>
    <property type="match status" value="1"/>
</dbReference>
<proteinExistence type="predicted"/>
<keyword evidence="6" id="KW-1185">Reference proteome</keyword>
<keyword evidence="1" id="KW-0479">Metal-binding</keyword>
<reference evidence="5 6" key="1">
    <citation type="submission" date="2024-04" db="EMBL/GenBank/DDBJ databases">
        <title>Phyllosticta paracitricarpa is synonymous to the EU quarantine fungus P. citricarpa based on phylogenomic analyses.</title>
        <authorList>
            <consortium name="Lawrence Berkeley National Laboratory"/>
            <person name="Van Ingen-Buijs V.A."/>
            <person name="Van Westerhoven A.C."/>
            <person name="Haridas S."/>
            <person name="Skiadas P."/>
            <person name="Martin F."/>
            <person name="Groenewald J.Z."/>
            <person name="Crous P.W."/>
            <person name="Seidl M.F."/>
        </authorList>
    </citation>
    <scope>NUCLEOTIDE SEQUENCE [LARGE SCALE GENOMIC DNA]</scope>
    <source>
        <strain evidence="5 6">CBS 123374</strain>
    </source>
</reference>